<dbReference type="Proteomes" id="UP000663419">
    <property type="component" value="Chromosome 2"/>
</dbReference>
<dbReference type="EMBL" id="CP069103">
    <property type="protein sequence ID" value="QSS51781.1"/>
    <property type="molecule type" value="Genomic_DNA"/>
</dbReference>
<proteinExistence type="predicted"/>
<sequence>MIPSLKIGTCGRRFQCLWKVFYGGMSTFNPTRETALGNAWKISPWHLDASPSIWFALIF</sequence>
<evidence type="ECO:0000313" key="1">
    <source>
        <dbReference type="EMBL" id="QSS51781.1"/>
    </source>
</evidence>
<organism evidence="1 2">
    <name type="scientific">Ajellomyces capsulatus (strain H88)</name>
    <name type="common">Darling's disease fungus</name>
    <name type="synonym">Histoplasma capsulatum</name>
    <dbReference type="NCBI Taxonomy" id="544711"/>
    <lineage>
        <taxon>Eukaryota</taxon>
        <taxon>Fungi</taxon>
        <taxon>Dikarya</taxon>
        <taxon>Ascomycota</taxon>
        <taxon>Pezizomycotina</taxon>
        <taxon>Eurotiomycetes</taxon>
        <taxon>Eurotiomycetidae</taxon>
        <taxon>Onygenales</taxon>
        <taxon>Ajellomycetaceae</taxon>
        <taxon>Histoplasma</taxon>
    </lineage>
</organism>
<dbReference type="AlphaFoldDB" id="A0A8A1LDB4"/>
<evidence type="ECO:0000313" key="2">
    <source>
        <dbReference type="Proteomes" id="UP000663419"/>
    </source>
</evidence>
<dbReference type="VEuPathDB" id="FungiDB:I7I53_07205"/>
<protein>
    <submittedName>
        <fullName evidence="1">Uncharacterized protein</fullName>
    </submittedName>
</protein>
<gene>
    <name evidence="1" type="ORF">I7I53_07205</name>
</gene>
<reference evidence="1" key="1">
    <citation type="submission" date="2021-01" db="EMBL/GenBank/DDBJ databases">
        <title>Chromosome-level genome assembly of a human fungal pathogen reveals clustering of transcriptionally co-regulated genes.</title>
        <authorList>
            <person name="Voorhies M."/>
            <person name="Cohen S."/>
            <person name="Shea T.P."/>
            <person name="Petrus S."/>
            <person name="Munoz J.F."/>
            <person name="Poplawski S."/>
            <person name="Goldman W.E."/>
            <person name="Michael T."/>
            <person name="Cuomo C.A."/>
            <person name="Sil A."/>
            <person name="Beyhan S."/>
        </authorList>
    </citation>
    <scope>NUCLEOTIDE SEQUENCE</scope>
    <source>
        <strain evidence="1">H88</strain>
    </source>
</reference>
<name>A0A8A1LDB4_AJEC8</name>
<accession>A0A8A1LDB4</accession>